<dbReference type="RefSeq" id="WP_183898592.1">
    <property type="nucleotide sequence ID" value="NZ_JACIDW010000001.1"/>
</dbReference>
<evidence type="ECO:0000256" key="7">
    <source>
        <dbReference type="ARBA" id="ARBA00022777"/>
    </source>
</evidence>
<evidence type="ECO:0000256" key="9">
    <source>
        <dbReference type="ARBA" id="ARBA00023136"/>
    </source>
</evidence>
<feature type="domain" description="Histidine kinase" evidence="11">
    <location>
        <begin position="246"/>
        <end position="449"/>
    </location>
</feature>
<comment type="subcellular location">
    <subcellularLocation>
        <location evidence="2">Membrane</location>
    </subcellularLocation>
</comment>
<keyword evidence="6 10" id="KW-0812">Transmembrane</keyword>
<dbReference type="SMART" id="SM00387">
    <property type="entry name" value="HATPase_c"/>
    <property type="match status" value="1"/>
</dbReference>
<comment type="catalytic activity">
    <reaction evidence="1">
        <text>ATP + protein L-histidine = ADP + protein N-phospho-L-histidine.</text>
        <dbReference type="EC" id="2.7.13.3"/>
    </reaction>
</comment>
<dbReference type="InterPro" id="IPR005467">
    <property type="entry name" value="His_kinase_dom"/>
</dbReference>
<dbReference type="Proteomes" id="UP000582090">
    <property type="component" value="Unassembled WGS sequence"/>
</dbReference>
<keyword evidence="13" id="KW-1185">Reference proteome</keyword>
<keyword evidence="9 10" id="KW-0472">Membrane</keyword>
<dbReference type="InterPro" id="IPR004358">
    <property type="entry name" value="Sig_transdc_His_kin-like_C"/>
</dbReference>
<accession>A0A7W6G9G3</accession>
<dbReference type="InterPro" id="IPR036890">
    <property type="entry name" value="HATPase_C_sf"/>
</dbReference>
<keyword evidence="7 12" id="KW-0418">Kinase</keyword>
<evidence type="ECO:0000256" key="5">
    <source>
        <dbReference type="ARBA" id="ARBA00022679"/>
    </source>
</evidence>
<dbReference type="Gene3D" id="3.30.565.10">
    <property type="entry name" value="Histidine kinase-like ATPase, C-terminal domain"/>
    <property type="match status" value="1"/>
</dbReference>
<evidence type="ECO:0000256" key="8">
    <source>
        <dbReference type="ARBA" id="ARBA00022989"/>
    </source>
</evidence>
<sequence>MSRLSLHRRLAFYGAAAILLALAAAAMGLTWLFGTHVERRAIAEMEVQLEQVLSGLTIAGGRLTADKLPMDPRYSRPYGGRYWQVQKGGETLRSRSLWDETLSIDGESAPSGDVRIYRQRGPGGTPVLGIERTVRLPATLRGGEAKLTVAMDASELTEARKAFALDLAPSLVLLAALLIGAQLAQQVYGLRPLKQIGRRVSDLRTGRASRMGADWPDEMRPLTNEIDALIEERAADIERARFRAGDLAHGLKTPLQALLGEANRLSEKGDEAAASAIESVADSMLTHVNRELARTRMAARQSGTQARANLAEVAGRVVAVVKRTPDGARLEWTVEAADDLVAVIDPADLAEAIGALAENAARYAEKAVRISARRAKSKLTIRVCDDGPGIPDEDLMRVLERGRRLDEGSVGEGLGLAIATDIAEAARGRLTLEPGKEGLCAVLELTAAGT</sequence>
<dbReference type="PANTHER" id="PTHR45436:SF5">
    <property type="entry name" value="SENSOR HISTIDINE KINASE TRCS"/>
    <property type="match status" value="1"/>
</dbReference>
<dbReference type="InterPro" id="IPR003594">
    <property type="entry name" value="HATPase_dom"/>
</dbReference>
<dbReference type="PRINTS" id="PR00344">
    <property type="entry name" value="BCTRLSENSOR"/>
</dbReference>
<name>A0A7W6G9G3_9HYPH</name>
<evidence type="ECO:0000256" key="3">
    <source>
        <dbReference type="ARBA" id="ARBA00012438"/>
    </source>
</evidence>
<proteinExistence type="predicted"/>
<evidence type="ECO:0000256" key="10">
    <source>
        <dbReference type="SAM" id="Phobius"/>
    </source>
</evidence>
<dbReference type="InterPro" id="IPR050428">
    <property type="entry name" value="TCS_sensor_his_kinase"/>
</dbReference>
<dbReference type="GO" id="GO:0004673">
    <property type="term" value="F:protein histidine kinase activity"/>
    <property type="evidence" value="ECO:0007669"/>
    <property type="project" value="UniProtKB-EC"/>
</dbReference>
<dbReference type="SUPFAM" id="SSF55874">
    <property type="entry name" value="ATPase domain of HSP90 chaperone/DNA topoisomerase II/histidine kinase"/>
    <property type="match status" value="1"/>
</dbReference>
<keyword evidence="5" id="KW-0808">Transferase</keyword>
<dbReference type="PANTHER" id="PTHR45436">
    <property type="entry name" value="SENSOR HISTIDINE KINASE YKOH"/>
    <property type="match status" value="1"/>
</dbReference>
<evidence type="ECO:0000256" key="4">
    <source>
        <dbReference type="ARBA" id="ARBA00022553"/>
    </source>
</evidence>
<protein>
    <recommendedName>
        <fullName evidence="3">histidine kinase</fullName>
        <ecNumber evidence="3">2.7.13.3</ecNumber>
    </recommendedName>
</protein>
<dbReference type="AlphaFoldDB" id="A0A7W6G9G3"/>
<dbReference type="EC" id="2.7.13.3" evidence="3"/>
<keyword evidence="8 10" id="KW-1133">Transmembrane helix</keyword>
<dbReference type="GO" id="GO:0000160">
    <property type="term" value="P:phosphorelay signal transduction system"/>
    <property type="evidence" value="ECO:0007669"/>
    <property type="project" value="TreeGrafter"/>
</dbReference>
<dbReference type="EMBL" id="JACIDW010000001">
    <property type="protein sequence ID" value="MBB3962892.1"/>
    <property type="molecule type" value="Genomic_DNA"/>
</dbReference>
<dbReference type="PROSITE" id="PS50109">
    <property type="entry name" value="HIS_KIN"/>
    <property type="match status" value="1"/>
</dbReference>
<gene>
    <name evidence="12" type="ORF">GGQ67_000510</name>
</gene>
<dbReference type="Gene3D" id="1.10.287.130">
    <property type="match status" value="1"/>
</dbReference>
<evidence type="ECO:0000256" key="1">
    <source>
        <dbReference type="ARBA" id="ARBA00000085"/>
    </source>
</evidence>
<dbReference type="Pfam" id="PF02518">
    <property type="entry name" value="HATPase_c"/>
    <property type="match status" value="1"/>
</dbReference>
<evidence type="ECO:0000259" key="11">
    <source>
        <dbReference type="PROSITE" id="PS50109"/>
    </source>
</evidence>
<evidence type="ECO:0000256" key="2">
    <source>
        <dbReference type="ARBA" id="ARBA00004370"/>
    </source>
</evidence>
<evidence type="ECO:0000313" key="12">
    <source>
        <dbReference type="EMBL" id="MBB3962892.1"/>
    </source>
</evidence>
<dbReference type="GO" id="GO:0005886">
    <property type="term" value="C:plasma membrane"/>
    <property type="evidence" value="ECO:0007669"/>
    <property type="project" value="TreeGrafter"/>
</dbReference>
<organism evidence="12 13">
    <name type="scientific">Rhizobium metallidurans</name>
    <dbReference type="NCBI Taxonomy" id="1265931"/>
    <lineage>
        <taxon>Bacteria</taxon>
        <taxon>Pseudomonadati</taxon>
        <taxon>Pseudomonadota</taxon>
        <taxon>Alphaproteobacteria</taxon>
        <taxon>Hyphomicrobiales</taxon>
        <taxon>Rhizobiaceae</taxon>
        <taxon>Rhizobium/Agrobacterium group</taxon>
        <taxon>Rhizobium</taxon>
    </lineage>
</organism>
<comment type="caution">
    <text evidence="12">The sequence shown here is derived from an EMBL/GenBank/DDBJ whole genome shotgun (WGS) entry which is preliminary data.</text>
</comment>
<reference evidence="12 13" key="1">
    <citation type="submission" date="2020-08" db="EMBL/GenBank/DDBJ databases">
        <title>Genomic Encyclopedia of Type Strains, Phase IV (KMG-IV): sequencing the most valuable type-strain genomes for metagenomic binning, comparative biology and taxonomic classification.</title>
        <authorList>
            <person name="Goeker M."/>
        </authorList>
    </citation>
    <scope>NUCLEOTIDE SEQUENCE [LARGE SCALE GENOMIC DNA]</scope>
    <source>
        <strain evidence="12 13">DSM 26575</strain>
    </source>
</reference>
<evidence type="ECO:0000256" key="6">
    <source>
        <dbReference type="ARBA" id="ARBA00022692"/>
    </source>
</evidence>
<feature type="transmembrane region" description="Helical" evidence="10">
    <location>
        <begin position="12"/>
        <end position="33"/>
    </location>
</feature>
<keyword evidence="4" id="KW-0597">Phosphoprotein</keyword>
<evidence type="ECO:0000313" key="13">
    <source>
        <dbReference type="Proteomes" id="UP000582090"/>
    </source>
</evidence>